<dbReference type="GO" id="GO:0003677">
    <property type="term" value="F:DNA binding"/>
    <property type="evidence" value="ECO:0007669"/>
    <property type="project" value="UniProtKB-UniRule"/>
</dbReference>
<evidence type="ECO:0000256" key="4">
    <source>
        <dbReference type="PROSITE-ProRule" id="PRU00335"/>
    </source>
</evidence>
<dbReference type="InterPro" id="IPR001647">
    <property type="entry name" value="HTH_TetR"/>
</dbReference>
<feature type="domain" description="HTH tetR-type" evidence="5">
    <location>
        <begin position="1"/>
        <end position="61"/>
    </location>
</feature>
<keyword evidence="1" id="KW-0805">Transcription regulation</keyword>
<accession>A0A1I4LFY1</accession>
<feature type="DNA-binding region" description="H-T-H motif" evidence="4">
    <location>
        <begin position="24"/>
        <end position="43"/>
    </location>
</feature>
<dbReference type="Gene3D" id="1.10.357.10">
    <property type="entry name" value="Tetracycline Repressor, domain 2"/>
    <property type="match status" value="1"/>
</dbReference>
<dbReference type="Pfam" id="PF21993">
    <property type="entry name" value="TetR_C_13_2"/>
    <property type="match status" value="1"/>
</dbReference>
<evidence type="ECO:0000256" key="2">
    <source>
        <dbReference type="ARBA" id="ARBA00023125"/>
    </source>
</evidence>
<dbReference type="SUPFAM" id="SSF48498">
    <property type="entry name" value="Tetracyclin repressor-like, C-terminal domain"/>
    <property type="match status" value="1"/>
</dbReference>
<dbReference type="InterPro" id="IPR054156">
    <property type="entry name" value="YxaF_TetR_C"/>
</dbReference>
<dbReference type="STRING" id="582667.SAMN05192568_1013105"/>
<evidence type="ECO:0000259" key="5">
    <source>
        <dbReference type="PROSITE" id="PS50977"/>
    </source>
</evidence>
<organism evidence="6 7">
    <name type="scientific">Methylobacterium pseudosasicola</name>
    <dbReference type="NCBI Taxonomy" id="582667"/>
    <lineage>
        <taxon>Bacteria</taxon>
        <taxon>Pseudomonadati</taxon>
        <taxon>Pseudomonadota</taxon>
        <taxon>Alphaproteobacteria</taxon>
        <taxon>Hyphomicrobiales</taxon>
        <taxon>Methylobacteriaceae</taxon>
        <taxon>Methylobacterium</taxon>
    </lineage>
</organism>
<dbReference type="OrthoDB" id="9811084at2"/>
<dbReference type="PANTHER" id="PTHR47506">
    <property type="entry name" value="TRANSCRIPTIONAL REGULATORY PROTEIN"/>
    <property type="match status" value="1"/>
</dbReference>
<evidence type="ECO:0000313" key="7">
    <source>
        <dbReference type="Proteomes" id="UP000199048"/>
    </source>
</evidence>
<gene>
    <name evidence="6" type="ORF">SAMN05192568_1013105</name>
</gene>
<keyword evidence="7" id="KW-1185">Reference proteome</keyword>
<name>A0A1I4LFY1_9HYPH</name>
<dbReference type="SUPFAM" id="SSF46689">
    <property type="entry name" value="Homeodomain-like"/>
    <property type="match status" value="1"/>
</dbReference>
<evidence type="ECO:0000256" key="1">
    <source>
        <dbReference type="ARBA" id="ARBA00023015"/>
    </source>
</evidence>
<dbReference type="Pfam" id="PF00440">
    <property type="entry name" value="TetR_N"/>
    <property type="match status" value="1"/>
</dbReference>
<protein>
    <submittedName>
        <fullName evidence="6">Transcriptional regulator, TetR family</fullName>
    </submittedName>
</protein>
<dbReference type="AlphaFoldDB" id="A0A1I4LFY1"/>
<sequence length="184" mass="19939">MTTRTETLPALAEVFREHGYAGTSLALISAATGLGKGSLYHLFPGGKAEMAACVIEEIDAWFEANLYRPLREQDPPERAISKMFESVERYFRSGRRVCLVGVLALGTSRDLFAEAVRSYFVRWVDALAVALRRVGHNDAASAALAEEIVAQIQGAIVLARALDEPALFTRALATLRSRVATAAG</sequence>
<dbReference type="InterPro" id="IPR036271">
    <property type="entry name" value="Tet_transcr_reg_TetR-rel_C_sf"/>
</dbReference>
<dbReference type="InterPro" id="IPR009057">
    <property type="entry name" value="Homeodomain-like_sf"/>
</dbReference>
<dbReference type="PANTHER" id="PTHR47506:SF1">
    <property type="entry name" value="HTH-TYPE TRANSCRIPTIONAL REGULATOR YJDC"/>
    <property type="match status" value="1"/>
</dbReference>
<proteinExistence type="predicted"/>
<keyword evidence="3" id="KW-0804">Transcription</keyword>
<dbReference type="PROSITE" id="PS50977">
    <property type="entry name" value="HTH_TETR_2"/>
    <property type="match status" value="1"/>
</dbReference>
<keyword evidence="2 4" id="KW-0238">DNA-binding</keyword>
<dbReference type="RefSeq" id="WP_092041715.1">
    <property type="nucleotide sequence ID" value="NZ_FOTK01000013.1"/>
</dbReference>
<evidence type="ECO:0000313" key="6">
    <source>
        <dbReference type="EMBL" id="SFL89902.1"/>
    </source>
</evidence>
<evidence type="ECO:0000256" key="3">
    <source>
        <dbReference type="ARBA" id="ARBA00023163"/>
    </source>
</evidence>
<dbReference type="Proteomes" id="UP000199048">
    <property type="component" value="Unassembled WGS sequence"/>
</dbReference>
<dbReference type="EMBL" id="FOTK01000013">
    <property type="protein sequence ID" value="SFL89902.1"/>
    <property type="molecule type" value="Genomic_DNA"/>
</dbReference>
<reference evidence="7" key="1">
    <citation type="submission" date="2016-10" db="EMBL/GenBank/DDBJ databases">
        <authorList>
            <person name="Varghese N."/>
            <person name="Submissions S."/>
        </authorList>
    </citation>
    <scope>NUCLEOTIDE SEQUENCE [LARGE SCALE GENOMIC DNA]</scope>
    <source>
        <strain evidence="7">BL36</strain>
    </source>
</reference>